<dbReference type="AlphaFoldDB" id="A0AAQ3T3J9"/>
<accession>A0AAQ3T3J9</accession>
<gene>
    <name evidence="1" type="ORF">U9M48_014094</name>
</gene>
<protein>
    <submittedName>
        <fullName evidence="1">Uncharacterized protein</fullName>
    </submittedName>
</protein>
<name>A0AAQ3T3J9_PASNO</name>
<keyword evidence="2" id="KW-1185">Reference proteome</keyword>
<proteinExistence type="predicted"/>
<dbReference type="Proteomes" id="UP001341281">
    <property type="component" value="Chromosome 03"/>
</dbReference>
<dbReference type="EMBL" id="CP144747">
    <property type="protein sequence ID" value="WVZ64599.1"/>
    <property type="molecule type" value="Genomic_DNA"/>
</dbReference>
<reference evidence="1 2" key="1">
    <citation type="submission" date="2024-02" db="EMBL/GenBank/DDBJ databases">
        <title>High-quality chromosome-scale genome assembly of Pensacola bahiagrass (Paspalum notatum Flugge var. saurae).</title>
        <authorList>
            <person name="Vega J.M."/>
            <person name="Podio M."/>
            <person name="Orjuela J."/>
            <person name="Siena L.A."/>
            <person name="Pessino S.C."/>
            <person name="Combes M.C."/>
            <person name="Mariac C."/>
            <person name="Albertini E."/>
            <person name="Pupilli F."/>
            <person name="Ortiz J.P.A."/>
            <person name="Leblanc O."/>
        </authorList>
    </citation>
    <scope>NUCLEOTIDE SEQUENCE [LARGE SCALE GENOMIC DNA]</scope>
    <source>
        <strain evidence="1">R1</strain>
        <tissue evidence="1">Leaf</tissue>
    </source>
</reference>
<organism evidence="1 2">
    <name type="scientific">Paspalum notatum var. saurae</name>
    <dbReference type="NCBI Taxonomy" id="547442"/>
    <lineage>
        <taxon>Eukaryota</taxon>
        <taxon>Viridiplantae</taxon>
        <taxon>Streptophyta</taxon>
        <taxon>Embryophyta</taxon>
        <taxon>Tracheophyta</taxon>
        <taxon>Spermatophyta</taxon>
        <taxon>Magnoliopsida</taxon>
        <taxon>Liliopsida</taxon>
        <taxon>Poales</taxon>
        <taxon>Poaceae</taxon>
        <taxon>PACMAD clade</taxon>
        <taxon>Panicoideae</taxon>
        <taxon>Andropogonodae</taxon>
        <taxon>Paspaleae</taxon>
        <taxon>Paspalinae</taxon>
        <taxon>Paspalum</taxon>
    </lineage>
</organism>
<evidence type="ECO:0000313" key="2">
    <source>
        <dbReference type="Proteomes" id="UP001341281"/>
    </source>
</evidence>
<evidence type="ECO:0000313" key="1">
    <source>
        <dbReference type="EMBL" id="WVZ64599.1"/>
    </source>
</evidence>
<sequence length="147" mass="15250">MIAYMAFYLQDITARLGPDVNLPPFCPPQMGPQRGCHHPRARNHLRVDDGTTGLVATSRVDDGTPGLPDTSRVDGTVGLGAIFGVDGTAGLSASFGVDGTAGLPATFEVDASCCTILQPVDAITSSAIWITGFGLTPSWSNSRCGRA</sequence>